<accession>F4X578</accession>
<evidence type="ECO:0000256" key="1">
    <source>
        <dbReference type="SAM" id="MobiDB-lite"/>
    </source>
</evidence>
<reference evidence="2" key="1">
    <citation type="submission" date="2011-02" db="EMBL/GenBank/DDBJ databases">
        <title>The genome of the leaf-cutting ant Acromyrmex echinatior suggests key adaptations to social evolution and fungus farming.</title>
        <authorList>
            <person name="Nygaard S."/>
            <person name="Zhang G."/>
        </authorList>
    </citation>
    <scope>NUCLEOTIDE SEQUENCE</scope>
</reference>
<dbReference type="AlphaFoldDB" id="F4X578"/>
<name>F4X578_ACREC</name>
<organism evidence="3">
    <name type="scientific">Acromyrmex echinatior</name>
    <name type="common">Panamanian leafcutter ant</name>
    <name type="synonym">Acromyrmex octospinosus echinatior</name>
    <dbReference type="NCBI Taxonomy" id="103372"/>
    <lineage>
        <taxon>Eukaryota</taxon>
        <taxon>Metazoa</taxon>
        <taxon>Ecdysozoa</taxon>
        <taxon>Arthropoda</taxon>
        <taxon>Hexapoda</taxon>
        <taxon>Insecta</taxon>
        <taxon>Pterygota</taxon>
        <taxon>Neoptera</taxon>
        <taxon>Endopterygota</taxon>
        <taxon>Hymenoptera</taxon>
        <taxon>Apocrita</taxon>
        <taxon>Aculeata</taxon>
        <taxon>Formicoidea</taxon>
        <taxon>Formicidae</taxon>
        <taxon>Myrmicinae</taxon>
        <taxon>Acromyrmex</taxon>
    </lineage>
</organism>
<gene>
    <name evidence="2" type="ORF">G5I_13503</name>
</gene>
<dbReference type="InParanoid" id="F4X578"/>
<proteinExistence type="predicted"/>
<dbReference type="Proteomes" id="UP000007755">
    <property type="component" value="Unassembled WGS sequence"/>
</dbReference>
<dbReference type="EMBL" id="GL888693">
    <property type="protein sequence ID" value="EGI58406.1"/>
    <property type="molecule type" value="Genomic_DNA"/>
</dbReference>
<protein>
    <submittedName>
        <fullName evidence="2">Uncharacterized protein</fullName>
    </submittedName>
</protein>
<evidence type="ECO:0000313" key="3">
    <source>
        <dbReference type="Proteomes" id="UP000007755"/>
    </source>
</evidence>
<evidence type="ECO:0000313" key="2">
    <source>
        <dbReference type="EMBL" id="EGI58406.1"/>
    </source>
</evidence>
<feature type="region of interest" description="Disordered" evidence="1">
    <location>
        <begin position="65"/>
        <end position="89"/>
    </location>
</feature>
<sequence>MHFAYSNELAAHIKSLTKQYRNQIYRLIRFAVVSSTRDYDLCTTLSIVNPLSRSENPSLTHLEEVDGVSSASKLEAPSALPPRVSNQPM</sequence>
<keyword evidence="3" id="KW-1185">Reference proteome</keyword>